<keyword evidence="3" id="KW-1185">Reference proteome</keyword>
<dbReference type="Pfam" id="PF04233">
    <property type="entry name" value="Phage_Mu_F"/>
    <property type="match status" value="1"/>
</dbReference>
<dbReference type="Proteomes" id="UP000664801">
    <property type="component" value="Unassembled WGS sequence"/>
</dbReference>
<organism evidence="2 3">
    <name type="scientific">Streptococcus vaginalis</name>
    <dbReference type="NCBI Taxonomy" id="2748301"/>
    <lineage>
        <taxon>Bacteria</taxon>
        <taxon>Bacillati</taxon>
        <taxon>Bacillota</taxon>
        <taxon>Bacilli</taxon>
        <taxon>Lactobacillales</taxon>
        <taxon>Streptococcaceae</taxon>
        <taxon>Streptococcus</taxon>
    </lineage>
</organism>
<name>A0ABS3GFJ1_9STRE</name>
<reference evidence="3" key="1">
    <citation type="submission" date="2023-07" db="EMBL/GenBank/DDBJ databases">
        <title>Streptococcus vaginalis sp. nov., a novel bacterial species isolated from vaginal swabs of a pregnant woman with diabetes.</title>
        <authorList>
            <person name="Chen Y.-S."/>
        </authorList>
    </citation>
    <scope>NUCLEOTIDE SEQUENCE [LARGE SCALE GENOMIC DNA]</scope>
    <source>
        <strain evidence="3">P1L01</strain>
    </source>
</reference>
<protein>
    <submittedName>
        <fullName evidence="2">Minor capsid protein</fullName>
    </submittedName>
</protein>
<dbReference type="NCBIfam" id="TIGR01641">
    <property type="entry name" value="phageSPP1_gp7"/>
    <property type="match status" value="1"/>
</dbReference>
<comment type="caution">
    <text evidence="2">The sequence shown here is derived from an EMBL/GenBank/DDBJ whole genome shotgun (WGS) entry which is preliminary data.</text>
</comment>
<evidence type="ECO:0000313" key="3">
    <source>
        <dbReference type="Proteomes" id="UP000664801"/>
    </source>
</evidence>
<accession>A0ABS3GFJ1</accession>
<evidence type="ECO:0000259" key="1">
    <source>
        <dbReference type="Pfam" id="PF04233"/>
    </source>
</evidence>
<evidence type="ECO:0000313" key="2">
    <source>
        <dbReference type="EMBL" id="MBO0365427.1"/>
    </source>
</evidence>
<sequence>MVNDYWKKRIEAEQLARMERDATLSDEMTRLYNYHFKELEKEIRAFSERYASKNNLPLSEVKARVDGMDVKAFEEKAKRYVAEKDFSAKANSELSLYNLKMKMNRLELLQYQLDLEMVALGDAEHKVTERFLNDEYTQALKTQSGLLGRSVLSSSQIEKVVQTTLNTSFKGAKWSNRIWQRQDALRGIVAQMTEDYLLKGRNPTTMISKIRKEFGVSASEAKRLAVTEGARVATEAERQSYIANGYDEYEFIAEPKACDICRPLDGKIFKVADMLPGENAAPMHPHCRCSTAAHFSMSEKEYERLIKASADSLQTESDKRGEKTKYIEKVPSIGTGFSYGLDLTHKTLQNFVDNAKKWYNSHIESQLTDDEIKVSSKVLKKVIDNSAYSMRFKYANIDKLIESGKFMNQFETGTSGGTLNAKYRRQATKQLFGLSGKRLKKSEFEKYGYFGNKDAIKDYTHNSTSWGGVGQYGDVIIHFVKDKVANKTTFTVNNSLGPAVSKKLVADNPNRPNLVSIDKRFLKETVDLLKTGKIETPEEASKVLGVRYLEAQYHGDVNLSDVSSMYFTKNEPSKKQIQSLKEFGINLYVKEGDQFVQIE</sequence>
<dbReference type="EMBL" id="JAFINR010000023">
    <property type="protein sequence ID" value="MBO0365427.1"/>
    <property type="molecule type" value="Genomic_DNA"/>
</dbReference>
<dbReference type="InterPro" id="IPR006528">
    <property type="entry name" value="Phage_head_morphogenesis_dom"/>
</dbReference>
<gene>
    <name evidence="2" type="ORF">JR342_10375</name>
</gene>
<feature type="domain" description="Phage head morphogenesis" evidence="1">
    <location>
        <begin position="192"/>
        <end position="291"/>
    </location>
</feature>
<proteinExistence type="predicted"/>
<dbReference type="RefSeq" id="WP_070812144.1">
    <property type="nucleotide sequence ID" value="NZ_JAFINR010000023.1"/>
</dbReference>